<feature type="region of interest" description="Disordered" evidence="7">
    <location>
        <begin position="1584"/>
        <end position="1666"/>
    </location>
</feature>
<dbReference type="SMART" id="SM00906">
    <property type="entry name" value="Fungal_trans"/>
    <property type="match status" value="1"/>
</dbReference>
<feature type="compositionally biased region" description="Low complexity" evidence="7">
    <location>
        <begin position="1622"/>
        <end position="1636"/>
    </location>
</feature>
<feature type="compositionally biased region" description="Gly residues" evidence="7">
    <location>
        <begin position="1637"/>
        <end position="1652"/>
    </location>
</feature>
<feature type="region of interest" description="Disordered" evidence="7">
    <location>
        <begin position="1"/>
        <end position="230"/>
    </location>
</feature>
<dbReference type="PANTHER" id="PTHR31845:SF19">
    <property type="entry name" value="TRANSCRIPTION FACTOR DOMAIN-CONTAINING PROTEIN"/>
    <property type="match status" value="1"/>
</dbReference>
<evidence type="ECO:0000256" key="6">
    <source>
        <dbReference type="ARBA" id="ARBA00023242"/>
    </source>
</evidence>
<feature type="compositionally biased region" description="Low complexity" evidence="7">
    <location>
        <begin position="90"/>
        <end position="108"/>
    </location>
</feature>
<feature type="compositionally biased region" description="Low complexity" evidence="7">
    <location>
        <begin position="1237"/>
        <end position="1249"/>
    </location>
</feature>
<gene>
    <name evidence="8" type="ORF">A4X03_0g4708</name>
</gene>
<dbReference type="PROSITE" id="PS00463">
    <property type="entry name" value="ZN2_CY6_FUNGAL_1"/>
    <property type="match status" value="1"/>
</dbReference>
<dbReference type="SMART" id="SM00066">
    <property type="entry name" value="GAL4"/>
    <property type="match status" value="1"/>
</dbReference>
<keyword evidence="2" id="KW-0479">Metal-binding</keyword>
<dbReference type="InterPro" id="IPR001138">
    <property type="entry name" value="Zn2Cys6_DnaBD"/>
</dbReference>
<dbReference type="InterPro" id="IPR051089">
    <property type="entry name" value="prtT"/>
</dbReference>
<organism evidence="8 9">
    <name type="scientific">Tilletia caries</name>
    <name type="common">wheat bunt fungus</name>
    <dbReference type="NCBI Taxonomy" id="13290"/>
    <lineage>
        <taxon>Eukaryota</taxon>
        <taxon>Fungi</taxon>
        <taxon>Dikarya</taxon>
        <taxon>Basidiomycota</taxon>
        <taxon>Ustilaginomycotina</taxon>
        <taxon>Exobasidiomycetes</taxon>
        <taxon>Tilletiales</taxon>
        <taxon>Tilletiaceae</taxon>
        <taxon>Tilletia</taxon>
    </lineage>
</organism>
<feature type="region of interest" description="Disordered" evidence="7">
    <location>
        <begin position="962"/>
        <end position="1042"/>
    </location>
</feature>
<evidence type="ECO:0000256" key="4">
    <source>
        <dbReference type="ARBA" id="ARBA00023125"/>
    </source>
</evidence>
<dbReference type="Pfam" id="PF00172">
    <property type="entry name" value="Zn_clus"/>
    <property type="match status" value="1"/>
</dbReference>
<dbReference type="PROSITE" id="PS50048">
    <property type="entry name" value="ZN2_CY6_FUNGAL_2"/>
    <property type="match status" value="1"/>
</dbReference>
<dbReference type="GO" id="GO:0000976">
    <property type="term" value="F:transcription cis-regulatory region binding"/>
    <property type="evidence" value="ECO:0007669"/>
    <property type="project" value="TreeGrafter"/>
</dbReference>
<name>A0A177UD97_9BASI</name>
<feature type="region of interest" description="Disordered" evidence="7">
    <location>
        <begin position="392"/>
        <end position="482"/>
    </location>
</feature>
<feature type="compositionally biased region" description="Basic and acidic residues" evidence="7">
    <location>
        <begin position="609"/>
        <end position="621"/>
    </location>
</feature>
<proteinExistence type="predicted"/>
<feature type="compositionally biased region" description="Acidic residues" evidence="7">
    <location>
        <begin position="127"/>
        <end position="160"/>
    </location>
</feature>
<comment type="caution">
    <text evidence="8">The sequence shown here is derived from an EMBL/GenBank/DDBJ whole genome shotgun (WGS) entry which is preliminary data.</text>
</comment>
<keyword evidence="4" id="KW-0238">DNA-binding</keyword>
<feature type="region of interest" description="Disordered" evidence="7">
    <location>
        <begin position="1448"/>
        <end position="1502"/>
    </location>
</feature>
<keyword evidence="5" id="KW-0804">Transcription</keyword>
<dbReference type="GO" id="GO:0005634">
    <property type="term" value="C:nucleus"/>
    <property type="evidence" value="ECO:0007669"/>
    <property type="project" value="UniProtKB-SubCell"/>
</dbReference>
<evidence type="ECO:0000313" key="8">
    <source>
        <dbReference type="EMBL" id="KAE8257325.1"/>
    </source>
</evidence>
<dbReference type="PANTHER" id="PTHR31845">
    <property type="entry name" value="FINGER DOMAIN PROTEIN, PUTATIVE-RELATED"/>
    <property type="match status" value="1"/>
</dbReference>
<dbReference type="GO" id="GO:0006351">
    <property type="term" value="P:DNA-templated transcription"/>
    <property type="evidence" value="ECO:0007669"/>
    <property type="project" value="InterPro"/>
</dbReference>
<feature type="compositionally biased region" description="Gly residues" evidence="7">
    <location>
        <begin position="1482"/>
        <end position="1496"/>
    </location>
</feature>
<feature type="compositionally biased region" description="Low complexity" evidence="7">
    <location>
        <begin position="46"/>
        <end position="65"/>
    </location>
</feature>
<feature type="region of interest" description="Disordered" evidence="7">
    <location>
        <begin position="328"/>
        <end position="366"/>
    </location>
</feature>
<feature type="compositionally biased region" description="Low complexity" evidence="7">
    <location>
        <begin position="184"/>
        <end position="199"/>
    </location>
</feature>
<feature type="compositionally biased region" description="Polar residues" evidence="7">
    <location>
        <begin position="1"/>
        <end position="10"/>
    </location>
</feature>
<dbReference type="Pfam" id="PF04082">
    <property type="entry name" value="Fungal_trans"/>
    <property type="match status" value="1"/>
</dbReference>
<accession>A0A177UD97</accession>
<dbReference type="Gene3D" id="4.10.240.10">
    <property type="entry name" value="Zn(2)-C6 fungal-type DNA-binding domain"/>
    <property type="match status" value="1"/>
</dbReference>
<evidence type="ECO:0000313" key="9">
    <source>
        <dbReference type="Proteomes" id="UP000077671"/>
    </source>
</evidence>
<evidence type="ECO:0000256" key="7">
    <source>
        <dbReference type="SAM" id="MobiDB-lite"/>
    </source>
</evidence>
<feature type="region of interest" description="Disordered" evidence="7">
    <location>
        <begin position="1202"/>
        <end position="1267"/>
    </location>
</feature>
<feature type="compositionally biased region" description="Low complexity" evidence="7">
    <location>
        <begin position="544"/>
        <end position="566"/>
    </location>
</feature>
<dbReference type="InterPro" id="IPR036864">
    <property type="entry name" value="Zn2-C6_fun-type_DNA-bd_sf"/>
</dbReference>
<feature type="compositionally biased region" description="Low complexity" evidence="7">
    <location>
        <begin position="599"/>
        <end position="608"/>
    </location>
</feature>
<keyword evidence="6" id="KW-0539">Nucleus</keyword>
<dbReference type="Proteomes" id="UP000077671">
    <property type="component" value="Unassembled WGS sequence"/>
</dbReference>
<feature type="compositionally biased region" description="Low complexity" evidence="7">
    <location>
        <begin position="392"/>
        <end position="411"/>
    </location>
</feature>
<feature type="compositionally biased region" description="Low complexity" evidence="7">
    <location>
        <begin position="1451"/>
        <end position="1467"/>
    </location>
</feature>
<dbReference type="InterPro" id="IPR007219">
    <property type="entry name" value="XnlR_reg_dom"/>
</dbReference>
<reference evidence="8" key="1">
    <citation type="submission" date="2016-04" db="EMBL/GenBank/DDBJ databases">
        <authorList>
            <person name="Nguyen H.D."/>
            <person name="Kesanakurti P."/>
            <person name="Cullis J."/>
            <person name="Levesque C.A."/>
            <person name="Hambleton S."/>
        </authorList>
    </citation>
    <scope>NUCLEOTIDE SEQUENCE</scope>
    <source>
        <strain evidence="8">DAOMC 238032</strain>
    </source>
</reference>
<feature type="compositionally biased region" description="Polar residues" evidence="7">
    <location>
        <begin position="465"/>
        <end position="482"/>
    </location>
</feature>
<keyword evidence="3" id="KW-0805">Transcription regulation</keyword>
<evidence type="ECO:0000256" key="3">
    <source>
        <dbReference type="ARBA" id="ARBA00023015"/>
    </source>
</evidence>
<dbReference type="EMBL" id="LWDD02000666">
    <property type="protein sequence ID" value="KAE8257325.1"/>
    <property type="molecule type" value="Genomic_DNA"/>
</dbReference>
<feature type="compositionally biased region" description="Gly residues" evidence="7">
    <location>
        <begin position="1584"/>
        <end position="1600"/>
    </location>
</feature>
<dbReference type="GO" id="GO:0008270">
    <property type="term" value="F:zinc ion binding"/>
    <property type="evidence" value="ECO:0007669"/>
    <property type="project" value="InterPro"/>
</dbReference>
<dbReference type="GO" id="GO:0000981">
    <property type="term" value="F:DNA-binding transcription factor activity, RNA polymerase II-specific"/>
    <property type="evidence" value="ECO:0007669"/>
    <property type="project" value="InterPro"/>
</dbReference>
<dbReference type="CDD" id="cd12148">
    <property type="entry name" value="fungal_TF_MHR"/>
    <property type="match status" value="1"/>
</dbReference>
<protein>
    <submittedName>
        <fullName evidence="8">Uncharacterized protein</fullName>
    </submittedName>
</protein>
<sequence>MVRHWSSGTHPTEHSSSNSRTSSPANVVRFASSASSQPPPPPPQQQPSSLLHSSPALTSSMSSGWGPPPSLQRMASSPASSALYPQHIGPSPTSMPPSSSASALTTQSGGPHPPPFPPIRALTGYEGADDDHDEDGEEDDEEDDNEDEDEDEEGEDDASLPEDSMAASKKRKRKDSGTTDAQNPAASSAAGPSTSTSHSQNAGQVSSSSTSLLAEDEPREKKPKVSRGSKACTNCRRLKMRCVPSTNEGGHPCKRCLNSGGSCVFEVSQRGKRTSKGKRTEAMAASLKKMEETLNSVLRSIRDPAGSGGGNVDLAPSNSMGSDFANAIGATNDLPRSPFDQFAPSTSRVTSAPVASGRLAPGASPGGQHINPASIITAAAAAAAGAGAAVGVAPGAHSSSRSSHGGSQAAGLSPDQERTAGGDSGSGNASATYDRSRPADASSTSGSSQHHDSHPHHHNHHPQQRLPSKSSPRLHSLPDNSLNPLGLLAEASLHNTERASRRAAAAIHHRRGTSFTSSREGLLDDDAGEVGISPAAISERSAPGGESSQAGATAGAAGEDGTPRGRSGTGGAADSGGLGKKADGKARAMSSAGVGGGSTATATSAAAAHADKGDNAVHGDEDTTNLPRFVRPEGDLSHALGVASSSYFKPGPLSNLPLRRVIIEREVPPQLLTQGIISSEEILDLFQIYFHYCATHVLLLDPDMHTPALICARSPFLFSAVCCVASRYYSHKRPDLYAKCLAEAKRCAFDIMHRGYKSVEIVQGFLLLSMWNQPSERYETDKTWLFSGVAMRMATDLNLHRKSVLTLPPDMSPNDPIVLEREREILNRERTWYVCFSIDRALSAQMGKPYTIREDFLTRNCKYWCEQRVSQPWDLALSALVDLLRLTSRMLDMLYSSTRSVNGLNMELDYSTMLRIWNEQLDELRDQLSYKGVFPASFRPHSDPFREIKTRIAAQRAHISLGSPSVRSAGGGRAGSAAQGAGGADAAPAAAGAARENGTRRPSEKGSASRDEEGDTDDDAGGAGDKQQQQKQPQPGASASEGMQHHQRILHFCVQQAPLRWHNAVLIINSFGLQRALDLGSDDKNYFFIKCLTAAKGMLEAAMTGLRPVLRYAPDAQFVMISYACVFLLKLLRKEFRGWIDEEEVLSLISGVIDLLDEVAVNETHTPALNATFLRRLLNARAETRPGSPYASVYPSRAGTPPASAAAAAGAGGAAGGGHRPDAALAMTGLDSGGSNARAGTGTKAGTGRDVSAGPASGLTDGVAHGTFSTNNGGGNAGLAGGGGVASGTADSGQTFSNLSSLLGGGGPALTGPAASSTGPGGSSSGQQQYARFAAGFSPNIVSASSFGDEHGHGHGHGQLNTGMGGMNMLSGEVSASLNVPFSSADGGGLGAGLFSWAGGLGGGGGGGIGGGDANQQLLGLDNAPAAAFGVSSLAQLFPSNMGFSGTGAPADSSHAAAMHVSSAPSGAGSGSAGVSGSMSGTQGGASGSHHNGGGLQQHHHHHGAVNAGLHNGQATTMTTNNNHSLTESVFDDNFWSTLLPPGFGTSSSLSGSGWDFAGGGGGSTGLNMGFGMGMGMGMGMGGWPSGPGGGGSGGSGGLGMNVPSPLNGGGEDGAPAGAGAGSASKAGGSRASAGAGASGTGNGNESAGGTGQRQETPSAVGAFNF</sequence>
<dbReference type="CDD" id="cd00067">
    <property type="entry name" value="GAL4"/>
    <property type="match status" value="1"/>
</dbReference>
<dbReference type="SUPFAM" id="SSF57701">
    <property type="entry name" value="Zn2/Cys6 DNA-binding domain"/>
    <property type="match status" value="1"/>
</dbReference>
<feature type="compositionally biased region" description="Gly residues" evidence="7">
    <location>
        <begin position="567"/>
        <end position="579"/>
    </location>
</feature>
<feature type="compositionally biased region" description="Basic residues" evidence="7">
    <location>
        <begin position="453"/>
        <end position="463"/>
    </location>
</feature>
<feature type="region of interest" description="Disordered" evidence="7">
    <location>
        <begin position="500"/>
        <end position="626"/>
    </location>
</feature>
<feature type="compositionally biased region" description="Low complexity" evidence="7">
    <location>
        <begin position="975"/>
        <end position="994"/>
    </location>
</feature>
<evidence type="ECO:0000256" key="1">
    <source>
        <dbReference type="ARBA" id="ARBA00004123"/>
    </source>
</evidence>
<feature type="compositionally biased region" description="Polar residues" evidence="7">
    <location>
        <begin position="200"/>
        <end position="212"/>
    </location>
</feature>
<reference evidence="8" key="2">
    <citation type="journal article" date="2019" name="IMA Fungus">
        <title>Genome sequencing and comparison of five Tilletia species to identify candidate genes for the detection of regulated species infecting wheat.</title>
        <authorList>
            <person name="Nguyen H.D.T."/>
            <person name="Sultana T."/>
            <person name="Kesanakurti P."/>
            <person name="Hambleton S."/>
        </authorList>
    </citation>
    <scope>NUCLEOTIDE SEQUENCE</scope>
    <source>
        <strain evidence="8">DAOMC 238032</strain>
    </source>
</reference>
<evidence type="ECO:0000256" key="5">
    <source>
        <dbReference type="ARBA" id="ARBA00023163"/>
    </source>
</evidence>
<feature type="region of interest" description="Disordered" evidence="7">
    <location>
        <begin position="1307"/>
        <end position="1327"/>
    </location>
</feature>
<feature type="compositionally biased region" description="Gly residues" evidence="7">
    <location>
        <begin position="1608"/>
        <end position="1621"/>
    </location>
</feature>
<comment type="subcellular location">
    <subcellularLocation>
        <location evidence="1">Nucleus</location>
    </subcellularLocation>
</comment>
<evidence type="ECO:0000256" key="2">
    <source>
        <dbReference type="ARBA" id="ARBA00022723"/>
    </source>
</evidence>
<feature type="compositionally biased region" description="Low complexity" evidence="7">
    <location>
        <begin position="1025"/>
        <end position="1040"/>
    </location>
</feature>
<feature type="compositionally biased region" description="Basic and acidic residues" evidence="7">
    <location>
        <begin position="997"/>
        <end position="1011"/>
    </location>
</feature>